<dbReference type="RefSeq" id="WP_131015225.1">
    <property type="nucleotide sequence ID" value="NZ_SIRE01000014.1"/>
</dbReference>
<evidence type="ECO:0000256" key="1">
    <source>
        <dbReference type="ARBA" id="ARBA00006174"/>
    </source>
</evidence>
<dbReference type="PANTHER" id="PTHR16943">
    <property type="entry name" value="2-METHYLCITRATE DEHYDRATASE-RELATED"/>
    <property type="match status" value="1"/>
</dbReference>
<gene>
    <name evidence="4" type="ORF">EYB31_20190</name>
</gene>
<dbReference type="OrthoDB" id="9791416at2"/>
<dbReference type="SUPFAM" id="SSF103378">
    <property type="entry name" value="2-methylcitrate dehydratase PrpD"/>
    <property type="match status" value="1"/>
</dbReference>
<dbReference type="AlphaFoldDB" id="A0A4Q9DPS2"/>
<dbReference type="Proteomes" id="UP000293142">
    <property type="component" value="Unassembled WGS sequence"/>
</dbReference>
<protein>
    <submittedName>
        <fullName evidence="4">MmgE/PrpD family protein</fullName>
    </submittedName>
</protein>
<evidence type="ECO:0000259" key="2">
    <source>
        <dbReference type="Pfam" id="PF03972"/>
    </source>
</evidence>
<accession>A0A4Q9DPS2</accession>
<dbReference type="InterPro" id="IPR045336">
    <property type="entry name" value="MmgE_PrpD_N"/>
</dbReference>
<dbReference type="InterPro" id="IPR005656">
    <property type="entry name" value="MmgE_PrpD"/>
</dbReference>
<comment type="caution">
    <text evidence="4">The sequence shown here is derived from an EMBL/GenBank/DDBJ whole genome shotgun (WGS) entry which is preliminary data.</text>
</comment>
<evidence type="ECO:0000259" key="3">
    <source>
        <dbReference type="Pfam" id="PF19305"/>
    </source>
</evidence>
<evidence type="ECO:0000313" key="5">
    <source>
        <dbReference type="Proteomes" id="UP000293142"/>
    </source>
</evidence>
<dbReference type="InterPro" id="IPR036148">
    <property type="entry name" value="MmgE/PrpD_sf"/>
</dbReference>
<feature type="domain" description="MmgE/PrpD C-terminal" evidence="3">
    <location>
        <begin position="287"/>
        <end position="453"/>
    </location>
</feature>
<reference evidence="4 5" key="1">
    <citation type="submission" date="2019-02" db="EMBL/GenBank/DDBJ databases">
        <title>Paenibacillus sp. nov., isolated from surface-sterilized tissue of Thalictrum simplex L.</title>
        <authorList>
            <person name="Tuo L."/>
        </authorList>
    </citation>
    <scope>NUCLEOTIDE SEQUENCE [LARGE SCALE GENOMIC DNA]</scope>
    <source>
        <strain evidence="4 5">N2SHLJ1</strain>
    </source>
</reference>
<feature type="domain" description="MmgE/PrpD N-terminal" evidence="2">
    <location>
        <begin position="23"/>
        <end position="264"/>
    </location>
</feature>
<dbReference type="GO" id="GO:0016829">
    <property type="term" value="F:lyase activity"/>
    <property type="evidence" value="ECO:0007669"/>
    <property type="project" value="InterPro"/>
</dbReference>
<keyword evidence="5" id="KW-1185">Reference proteome</keyword>
<dbReference type="Gene3D" id="3.30.1330.120">
    <property type="entry name" value="2-methylcitrate dehydratase PrpD"/>
    <property type="match status" value="1"/>
</dbReference>
<dbReference type="InterPro" id="IPR042183">
    <property type="entry name" value="MmgE/PrpD_sf_1"/>
</dbReference>
<dbReference type="Pfam" id="PF19305">
    <property type="entry name" value="MmgE_PrpD_C"/>
    <property type="match status" value="1"/>
</dbReference>
<evidence type="ECO:0000313" key="4">
    <source>
        <dbReference type="EMBL" id="TBL76318.1"/>
    </source>
</evidence>
<dbReference type="PANTHER" id="PTHR16943:SF8">
    <property type="entry name" value="2-METHYLCITRATE DEHYDRATASE"/>
    <property type="match status" value="1"/>
</dbReference>
<name>A0A4Q9DPS2_9BACL</name>
<sequence>MTLQRDLAWQNLELLYQSSVAHQYARYALGLNYEMLPQDVVHQAKRCLLDALGCAIGAYDAPGRKMVEDYVAELGGNEEATLFGTGKRSTVLNATLLNSFLVRYLDYNDCGGGAHNSDSISGILATAEHVKASGRDLLTSIVISYELGARVQESTGKGWGESLGAKGWTPDFRGGLNMPPALGKMMKLSESQIANAIGICASHSLPLGILDTDNEENTMSKNFRFGFVAHDAVIACRLAAKGFTGPLRVVEGENGIGQVVLQGNMDINRMTNFSGWRILQTKFKYLPANISSIAHILATLSIVNEHDLTPEQIASVRIRAGLKESKHTTYFAKKYPRNAESADHSAFYANAIAIKERAYGPQSFDPEKYTDPVVLDLIEKITVEADPSIPERDRAGISEIMMTDGRRFEKRIDVPHGFGNDPLSDAELEEKFGKMAAPYMSDEQIRSIFKTIWTMEHVDHVESLTALMAFSGKL</sequence>
<dbReference type="InterPro" id="IPR042188">
    <property type="entry name" value="MmgE/PrpD_sf_2"/>
</dbReference>
<dbReference type="InterPro" id="IPR045337">
    <property type="entry name" value="MmgE_PrpD_C"/>
</dbReference>
<organism evidence="4 5">
    <name type="scientific">Paenibacillus thalictri</name>
    <dbReference type="NCBI Taxonomy" id="2527873"/>
    <lineage>
        <taxon>Bacteria</taxon>
        <taxon>Bacillati</taxon>
        <taxon>Bacillota</taxon>
        <taxon>Bacilli</taxon>
        <taxon>Bacillales</taxon>
        <taxon>Paenibacillaceae</taxon>
        <taxon>Paenibacillus</taxon>
    </lineage>
</organism>
<dbReference type="EMBL" id="SIRE01000014">
    <property type="protein sequence ID" value="TBL76318.1"/>
    <property type="molecule type" value="Genomic_DNA"/>
</dbReference>
<proteinExistence type="inferred from homology"/>
<comment type="similarity">
    <text evidence="1">Belongs to the PrpD family.</text>
</comment>
<dbReference type="Gene3D" id="1.10.4100.10">
    <property type="entry name" value="2-methylcitrate dehydratase PrpD"/>
    <property type="match status" value="1"/>
</dbReference>
<dbReference type="Pfam" id="PF03972">
    <property type="entry name" value="MmgE_PrpD_N"/>
    <property type="match status" value="1"/>
</dbReference>